<dbReference type="Proteomes" id="UP000076858">
    <property type="component" value="Unassembled WGS sequence"/>
</dbReference>
<feature type="compositionally biased region" description="Polar residues" evidence="2">
    <location>
        <begin position="382"/>
        <end position="398"/>
    </location>
</feature>
<reference evidence="3 4" key="1">
    <citation type="submission" date="2016-03" db="EMBL/GenBank/DDBJ databases">
        <title>EvidentialGene: Evidence-directed Construction of Genes on Genomes.</title>
        <authorList>
            <person name="Gilbert D.G."/>
            <person name="Choi J.-H."/>
            <person name="Mockaitis K."/>
            <person name="Colbourne J."/>
            <person name="Pfrender M."/>
        </authorList>
    </citation>
    <scope>NUCLEOTIDE SEQUENCE [LARGE SCALE GENOMIC DNA]</scope>
    <source>
        <strain evidence="3 4">Xinb3</strain>
        <tissue evidence="3">Complete organism</tissue>
    </source>
</reference>
<comment type="caution">
    <text evidence="3">The sequence shown here is derived from an EMBL/GenBank/DDBJ whole genome shotgun (WGS) entry which is preliminary data.</text>
</comment>
<feature type="coiled-coil region" evidence="1">
    <location>
        <begin position="264"/>
        <end position="291"/>
    </location>
</feature>
<proteinExistence type="predicted"/>
<keyword evidence="4" id="KW-1185">Reference proteome</keyword>
<keyword evidence="1" id="KW-0175">Coiled coil</keyword>
<feature type="region of interest" description="Disordered" evidence="2">
    <location>
        <begin position="336"/>
        <end position="356"/>
    </location>
</feature>
<organism evidence="3 4">
    <name type="scientific">Daphnia magna</name>
    <dbReference type="NCBI Taxonomy" id="35525"/>
    <lineage>
        <taxon>Eukaryota</taxon>
        <taxon>Metazoa</taxon>
        <taxon>Ecdysozoa</taxon>
        <taxon>Arthropoda</taxon>
        <taxon>Crustacea</taxon>
        <taxon>Branchiopoda</taxon>
        <taxon>Diplostraca</taxon>
        <taxon>Cladocera</taxon>
        <taxon>Anomopoda</taxon>
        <taxon>Daphniidae</taxon>
        <taxon>Daphnia</taxon>
    </lineage>
</organism>
<evidence type="ECO:0000256" key="2">
    <source>
        <dbReference type="SAM" id="MobiDB-lite"/>
    </source>
</evidence>
<gene>
    <name evidence="3" type="ORF">APZ42_033560</name>
</gene>
<dbReference type="PANTHER" id="PTHR34718:SF2">
    <property type="entry name" value="PHD-TYPE DOMAIN-CONTAINING PROTEIN"/>
    <property type="match status" value="1"/>
</dbReference>
<protein>
    <submittedName>
        <fullName evidence="3">Uncharacterized protein</fullName>
    </submittedName>
</protein>
<dbReference type="PANTHER" id="PTHR34718">
    <property type="entry name" value="PHD-TYPE DOMAIN-CONTAINING PROTEIN"/>
    <property type="match status" value="1"/>
</dbReference>
<dbReference type="EMBL" id="LRGB01003231">
    <property type="protein sequence ID" value="KZS03661.1"/>
    <property type="molecule type" value="Genomic_DNA"/>
</dbReference>
<dbReference type="AlphaFoldDB" id="A0A164KZA8"/>
<feature type="region of interest" description="Disordered" evidence="2">
    <location>
        <begin position="381"/>
        <end position="400"/>
    </location>
</feature>
<dbReference type="OrthoDB" id="7694209at2759"/>
<evidence type="ECO:0000256" key="1">
    <source>
        <dbReference type="SAM" id="Coils"/>
    </source>
</evidence>
<name>A0A164KZA8_9CRUS</name>
<sequence length="513" mass="57720">MHEIIKQFRAALYAEMLGDFEAAKAYLLKQGSGLGDIDSYFESNWFNIADKWSNLGCRNLPTFGNNTSNRLEQFHHTIKDVLQKTKRLAEVLRNLIDIVLIRLFDRRLKQCIREVKFSKKAKYPLLKRFADTISPFAWGHLEEELKIMKATYNFILNENEAVRSASVSSPSGVHRLKKTRLRATGKSQYIMATNVFRSMADTMSGLAASDSEVQLQFFINIHKLMKEGKPLPVMENEKQETENPSNYLLVDSPTVAEGTETSTARTKEQKIQKVEDRALNMEQEALQMERSVCPATVDMSEEHLSAAATYSPMRVDANQSVTDLIQTEKDDVDAEVPPIQSSESPTTNFATGTHSPMRVDADESVTALIQNDKDDVNAEVPSIQSSESPTTNCATVTHSPMRRKPTNRQMLFLDDATELTKTNHLTSGHINLAQSILKLHHPNIGGLFCCTMGSLLQFPQAEGDKWMRIVHNGSNHWMLVAKGFSQPDHVLVYDSMPGIPWNNEHVLSCIFPS</sequence>
<feature type="compositionally biased region" description="Polar residues" evidence="2">
    <location>
        <begin position="339"/>
        <end position="354"/>
    </location>
</feature>
<evidence type="ECO:0000313" key="4">
    <source>
        <dbReference type="Proteomes" id="UP000076858"/>
    </source>
</evidence>
<evidence type="ECO:0000313" key="3">
    <source>
        <dbReference type="EMBL" id="KZS03661.1"/>
    </source>
</evidence>
<accession>A0A164KZA8</accession>